<dbReference type="AlphaFoldDB" id="R7SKZ9"/>
<name>R7SKZ9_DICSQ</name>
<dbReference type="KEGG" id="dsq:DICSQDRAFT_141168"/>
<gene>
    <name evidence="1" type="ORF">DICSQDRAFT_141168</name>
</gene>
<dbReference type="Proteomes" id="UP000053319">
    <property type="component" value="Unassembled WGS sequence"/>
</dbReference>
<dbReference type="HOGENOM" id="CLU_2073071_0_0_1"/>
<organism evidence="1 2">
    <name type="scientific">Dichomitus squalens (strain LYAD-421)</name>
    <name type="common">Western red white-rot fungus</name>
    <dbReference type="NCBI Taxonomy" id="732165"/>
    <lineage>
        <taxon>Eukaryota</taxon>
        <taxon>Fungi</taxon>
        <taxon>Dikarya</taxon>
        <taxon>Basidiomycota</taxon>
        <taxon>Agaricomycotina</taxon>
        <taxon>Agaricomycetes</taxon>
        <taxon>Polyporales</taxon>
        <taxon>Polyporaceae</taxon>
        <taxon>Dichomitus</taxon>
    </lineage>
</organism>
<dbReference type="EMBL" id="JH719468">
    <property type="protein sequence ID" value="EJF56543.1"/>
    <property type="molecule type" value="Genomic_DNA"/>
</dbReference>
<sequence length="118" mass="13246">MGPLAPVPHIPYGDGYGVPAPSPYSPSPYLRPRSVTCASRMSRQCDRRTHTHMLLLDPPRSLRGPTSPRFRRIQQRSRWRRCWPVAACVLGVLRFAAGDVDECLSQRACFGAERAVGW</sequence>
<protein>
    <submittedName>
        <fullName evidence="1">Uncharacterized protein</fullName>
    </submittedName>
</protein>
<proteinExistence type="predicted"/>
<reference evidence="1 2" key="1">
    <citation type="journal article" date="2012" name="Science">
        <title>The Paleozoic origin of enzymatic lignin decomposition reconstructed from 31 fungal genomes.</title>
        <authorList>
            <person name="Floudas D."/>
            <person name="Binder M."/>
            <person name="Riley R."/>
            <person name="Barry K."/>
            <person name="Blanchette R.A."/>
            <person name="Henrissat B."/>
            <person name="Martinez A.T."/>
            <person name="Otillar R."/>
            <person name="Spatafora J.W."/>
            <person name="Yadav J.S."/>
            <person name="Aerts A."/>
            <person name="Benoit I."/>
            <person name="Boyd A."/>
            <person name="Carlson A."/>
            <person name="Copeland A."/>
            <person name="Coutinho P.M."/>
            <person name="de Vries R.P."/>
            <person name="Ferreira P."/>
            <person name="Findley K."/>
            <person name="Foster B."/>
            <person name="Gaskell J."/>
            <person name="Glotzer D."/>
            <person name="Gorecki P."/>
            <person name="Heitman J."/>
            <person name="Hesse C."/>
            <person name="Hori C."/>
            <person name="Igarashi K."/>
            <person name="Jurgens J.A."/>
            <person name="Kallen N."/>
            <person name="Kersten P."/>
            <person name="Kohler A."/>
            <person name="Kuees U."/>
            <person name="Kumar T.K.A."/>
            <person name="Kuo A."/>
            <person name="LaButti K."/>
            <person name="Larrondo L.F."/>
            <person name="Lindquist E."/>
            <person name="Ling A."/>
            <person name="Lombard V."/>
            <person name="Lucas S."/>
            <person name="Lundell T."/>
            <person name="Martin R."/>
            <person name="McLaughlin D.J."/>
            <person name="Morgenstern I."/>
            <person name="Morin E."/>
            <person name="Murat C."/>
            <person name="Nagy L.G."/>
            <person name="Nolan M."/>
            <person name="Ohm R.A."/>
            <person name="Patyshakuliyeva A."/>
            <person name="Rokas A."/>
            <person name="Ruiz-Duenas F.J."/>
            <person name="Sabat G."/>
            <person name="Salamov A."/>
            <person name="Samejima M."/>
            <person name="Schmutz J."/>
            <person name="Slot J.C."/>
            <person name="St John F."/>
            <person name="Stenlid J."/>
            <person name="Sun H."/>
            <person name="Sun S."/>
            <person name="Syed K."/>
            <person name="Tsang A."/>
            <person name="Wiebenga A."/>
            <person name="Young D."/>
            <person name="Pisabarro A."/>
            <person name="Eastwood D.C."/>
            <person name="Martin F."/>
            <person name="Cullen D."/>
            <person name="Grigoriev I.V."/>
            <person name="Hibbett D.S."/>
        </authorList>
    </citation>
    <scope>NUCLEOTIDE SEQUENCE [LARGE SCALE GENOMIC DNA]</scope>
    <source>
        <strain evidence="1 2">LYAD-421 SS1</strain>
    </source>
</reference>
<dbReference type="GeneID" id="18836123"/>
<evidence type="ECO:0000313" key="2">
    <source>
        <dbReference type="Proteomes" id="UP000053319"/>
    </source>
</evidence>
<dbReference type="RefSeq" id="XP_007370687.1">
    <property type="nucleotide sequence ID" value="XM_007370625.1"/>
</dbReference>
<evidence type="ECO:0000313" key="1">
    <source>
        <dbReference type="EMBL" id="EJF56543.1"/>
    </source>
</evidence>
<accession>R7SKZ9</accession>